<dbReference type="Proteomes" id="UP000317650">
    <property type="component" value="Chromosome 7"/>
</dbReference>
<protein>
    <recommendedName>
        <fullName evidence="5">BHLH domain-containing protein</fullName>
    </recommendedName>
</protein>
<evidence type="ECO:0000313" key="4">
    <source>
        <dbReference type="Proteomes" id="UP000317650"/>
    </source>
</evidence>
<dbReference type="EMBL" id="PYDT01000005">
    <property type="protein sequence ID" value="THU59323.1"/>
    <property type="molecule type" value="Genomic_DNA"/>
</dbReference>
<name>A0A4S8JC22_MUSBA</name>
<keyword evidence="1" id="KW-0805">Transcription regulation</keyword>
<dbReference type="PANTHER" id="PTHR33124:SF57">
    <property type="entry name" value="TRANSCRIPTION FACTOR UPBEAT-LIKE PROTEIN"/>
    <property type="match status" value="1"/>
</dbReference>
<proteinExistence type="predicted"/>
<dbReference type="GO" id="GO:0006355">
    <property type="term" value="P:regulation of DNA-templated transcription"/>
    <property type="evidence" value="ECO:0007669"/>
    <property type="project" value="InterPro"/>
</dbReference>
<evidence type="ECO:0000256" key="2">
    <source>
        <dbReference type="ARBA" id="ARBA00023163"/>
    </source>
</evidence>
<reference evidence="3 4" key="1">
    <citation type="journal article" date="2019" name="Nat. Plants">
        <title>Genome sequencing of Musa balbisiana reveals subgenome evolution and function divergence in polyploid bananas.</title>
        <authorList>
            <person name="Yao X."/>
        </authorList>
    </citation>
    <scope>NUCLEOTIDE SEQUENCE [LARGE SCALE GENOMIC DNA]</scope>
    <source>
        <strain evidence="4">cv. DH-PKW</strain>
        <tissue evidence="3">Leaves</tissue>
    </source>
</reference>
<keyword evidence="4" id="KW-1185">Reference proteome</keyword>
<dbReference type="InterPro" id="IPR044660">
    <property type="entry name" value="IBH1-like"/>
</dbReference>
<comment type="caution">
    <text evidence="3">The sequence shown here is derived from an EMBL/GenBank/DDBJ whole genome shotgun (WGS) entry which is preliminary data.</text>
</comment>
<keyword evidence="2" id="KW-0804">Transcription</keyword>
<accession>A0A4S8JC22</accession>
<evidence type="ECO:0008006" key="5">
    <source>
        <dbReference type="Google" id="ProtNLM"/>
    </source>
</evidence>
<organism evidence="3 4">
    <name type="scientific">Musa balbisiana</name>
    <name type="common">Banana</name>
    <dbReference type="NCBI Taxonomy" id="52838"/>
    <lineage>
        <taxon>Eukaryota</taxon>
        <taxon>Viridiplantae</taxon>
        <taxon>Streptophyta</taxon>
        <taxon>Embryophyta</taxon>
        <taxon>Tracheophyta</taxon>
        <taxon>Spermatophyta</taxon>
        <taxon>Magnoliopsida</taxon>
        <taxon>Liliopsida</taxon>
        <taxon>Zingiberales</taxon>
        <taxon>Musaceae</taxon>
        <taxon>Musa</taxon>
    </lineage>
</organism>
<evidence type="ECO:0000256" key="1">
    <source>
        <dbReference type="ARBA" id="ARBA00023015"/>
    </source>
</evidence>
<sequence length="116" mass="13261">MPTSFGLDRKIYRPVLRMSRRRRSTRVLKNARRCGYNGGRRKQSREAASKAVAERLEALRNLIPPKNDGVKEREAAADRLFEETADYILLLRTQVEVLKRLVDVYNPCIENSGGSA</sequence>
<evidence type="ECO:0000313" key="3">
    <source>
        <dbReference type="EMBL" id="THU59323.1"/>
    </source>
</evidence>
<dbReference type="PANTHER" id="PTHR33124">
    <property type="entry name" value="TRANSCRIPTION FACTOR IBH1-LIKE 1"/>
    <property type="match status" value="1"/>
</dbReference>
<gene>
    <name evidence="3" type="ORF">C4D60_Mb07t00940</name>
</gene>
<dbReference type="AlphaFoldDB" id="A0A4S8JC22"/>